<reference evidence="1 2" key="1">
    <citation type="submission" date="2021-06" db="EMBL/GenBank/DDBJ databases">
        <title>Caerostris darwini draft genome.</title>
        <authorList>
            <person name="Kono N."/>
            <person name="Arakawa K."/>
        </authorList>
    </citation>
    <scope>NUCLEOTIDE SEQUENCE [LARGE SCALE GENOMIC DNA]</scope>
</reference>
<gene>
    <name evidence="1" type="ORF">CDAR_168281</name>
</gene>
<dbReference type="EMBL" id="BPLQ01009022">
    <property type="protein sequence ID" value="GIY40956.1"/>
    <property type="molecule type" value="Genomic_DNA"/>
</dbReference>
<evidence type="ECO:0000313" key="1">
    <source>
        <dbReference type="EMBL" id="GIY40956.1"/>
    </source>
</evidence>
<accession>A0AAV4T656</accession>
<keyword evidence="2" id="KW-1185">Reference proteome</keyword>
<evidence type="ECO:0000313" key="2">
    <source>
        <dbReference type="Proteomes" id="UP001054837"/>
    </source>
</evidence>
<dbReference type="Proteomes" id="UP001054837">
    <property type="component" value="Unassembled WGS sequence"/>
</dbReference>
<protein>
    <submittedName>
        <fullName evidence="1">Uncharacterized protein</fullName>
    </submittedName>
</protein>
<organism evidence="1 2">
    <name type="scientific">Caerostris darwini</name>
    <dbReference type="NCBI Taxonomy" id="1538125"/>
    <lineage>
        <taxon>Eukaryota</taxon>
        <taxon>Metazoa</taxon>
        <taxon>Ecdysozoa</taxon>
        <taxon>Arthropoda</taxon>
        <taxon>Chelicerata</taxon>
        <taxon>Arachnida</taxon>
        <taxon>Araneae</taxon>
        <taxon>Araneomorphae</taxon>
        <taxon>Entelegynae</taxon>
        <taxon>Araneoidea</taxon>
        <taxon>Araneidae</taxon>
        <taxon>Caerostris</taxon>
    </lineage>
</organism>
<proteinExistence type="predicted"/>
<comment type="caution">
    <text evidence="1">The sequence shown here is derived from an EMBL/GenBank/DDBJ whole genome shotgun (WGS) entry which is preliminary data.</text>
</comment>
<dbReference type="AlphaFoldDB" id="A0AAV4T656"/>
<sequence>MSLDLANTALTTVPLPQSCPVHCSTTTATSVHKRERGWEKHFHPCKIPDGTITIRHQPNPSSPIASQDCSRIIPQEAQPYLAPAMTNQGTRQVT</sequence>
<name>A0AAV4T656_9ARAC</name>